<keyword evidence="1" id="KW-1133">Transmembrane helix</keyword>
<keyword evidence="1" id="KW-0472">Membrane</keyword>
<proteinExistence type="predicted"/>
<keyword evidence="1" id="KW-0812">Transmembrane</keyword>
<gene>
    <name evidence="3" type="ORF">niasHT_034258</name>
</gene>
<feature type="signal peptide" evidence="2">
    <location>
        <begin position="1"/>
        <end position="22"/>
    </location>
</feature>
<accession>A0ABD2IW93</accession>
<name>A0ABD2IW93_9BILA</name>
<feature type="chain" id="PRO_5044788144" evidence="2">
    <location>
        <begin position="23"/>
        <end position="321"/>
    </location>
</feature>
<comment type="caution">
    <text evidence="3">The sequence shown here is derived from an EMBL/GenBank/DDBJ whole genome shotgun (WGS) entry which is preliminary data.</text>
</comment>
<evidence type="ECO:0000313" key="3">
    <source>
        <dbReference type="EMBL" id="KAL3081600.1"/>
    </source>
</evidence>
<keyword evidence="4" id="KW-1185">Reference proteome</keyword>
<organism evidence="3 4">
    <name type="scientific">Heterodera trifolii</name>
    <dbReference type="NCBI Taxonomy" id="157864"/>
    <lineage>
        <taxon>Eukaryota</taxon>
        <taxon>Metazoa</taxon>
        <taxon>Ecdysozoa</taxon>
        <taxon>Nematoda</taxon>
        <taxon>Chromadorea</taxon>
        <taxon>Rhabditida</taxon>
        <taxon>Tylenchina</taxon>
        <taxon>Tylenchomorpha</taxon>
        <taxon>Tylenchoidea</taxon>
        <taxon>Heteroderidae</taxon>
        <taxon>Heteroderinae</taxon>
        <taxon>Heterodera</taxon>
    </lineage>
</organism>
<evidence type="ECO:0000256" key="2">
    <source>
        <dbReference type="SAM" id="SignalP"/>
    </source>
</evidence>
<feature type="transmembrane region" description="Helical" evidence="1">
    <location>
        <begin position="299"/>
        <end position="319"/>
    </location>
</feature>
<dbReference type="Proteomes" id="UP001620626">
    <property type="component" value="Unassembled WGS sequence"/>
</dbReference>
<keyword evidence="2" id="KW-0732">Signal</keyword>
<sequence length="321" mass="36035">MSFKCAAVFSLLFVLMVNENWASTDSEKKCEQKCTKGRVKRGHSNDSTFEGISPPEHLNPNCKDECLKELKCEQKCTKGRVKRGHSNDSTFEGISPPEHLNPNCKDECLKELKCEQKCTKGRVKRGHSNDSTFEGISPPEHLNPNCKDECLKELKCEQKCTKGRVKRGHSNDSTFEGISPPEHLNPNCKDECLKELKCHDKCNKKSGTSKAKSAYCYEDCMGITFLELLNTSVRCREIAEDVCPCGWAVCIRRKGYPRDLCCPKDYDVKCCSKKPYADRLFANLLNAKFHKALNDTSDAVGMCFPIIGMITLALMAIILPA</sequence>
<dbReference type="EMBL" id="JBICBT010001132">
    <property type="protein sequence ID" value="KAL3081600.1"/>
    <property type="molecule type" value="Genomic_DNA"/>
</dbReference>
<dbReference type="AlphaFoldDB" id="A0ABD2IW93"/>
<reference evidence="3 4" key="1">
    <citation type="submission" date="2024-10" db="EMBL/GenBank/DDBJ databases">
        <authorList>
            <person name="Kim D."/>
        </authorList>
    </citation>
    <scope>NUCLEOTIDE SEQUENCE [LARGE SCALE GENOMIC DNA]</scope>
    <source>
        <strain evidence="3">BH-2024</strain>
    </source>
</reference>
<evidence type="ECO:0000256" key="1">
    <source>
        <dbReference type="SAM" id="Phobius"/>
    </source>
</evidence>
<evidence type="ECO:0000313" key="4">
    <source>
        <dbReference type="Proteomes" id="UP001620626"/>
    </source>
</evidence>
<protein>
    <submittedName>
        <fullName evidence="3">Uncharacterized protein</fullName>
    </submittedName>
</protein>